<evidence type="ECO:0000313" key="2">
    <source>
        <dbReference type="EMBL" id="EZF55458.1"/>
    </source>
</evidence>
<dbReference type="EMBL" id="KK207750">
    <property type="protein sequence ID" value="EZF55458.1"/>
    <property type="molecule type" value="Genomic_DNA"/>
</dbReference>
<evidence type="ECO:0000259" key="1">
    <source>
        <dbReference type="PROSITE" id="PS50011"/>
    </source>
</evidence>
<dbReference type="AlphaFoldDB" id="A0A022WBI8"/>
<dbReference type="HOGENOM" id="CLU_1462353_0_0_1"/>
<dbReference type="InterPro" id="IPR011009">
    <property type="entry name" value="Kinase-like_dom_sf"/>
</dbReference>
<proteinExistence type="predicted"/>
<reference evidence="2" key="1">
    <citation type="submission" date="2014-02" db="EMBL/GenBank/DDBJ databases">
        <title>The Genome Sequence of Trichophyton rubrum (morphotype fischeri) CBS 288.86.</title>
        <authorList>
            <consortium name="The Broad Institute Genomics Platform"/>
            <person name="Cuomo C.A."/>
            <person name="White T.C."/>
            <person name="Graser Y."/>
            <person name="Martinez-Rossi N."/>
            <person name="Heitman J."/>
            <person name="Young S.K."/>
            <person name="Zeng Q."/>
            <person name="Gargeya S."/>
            <person name="Abouelleil A."/>
            <person name="Alvarado L."/>
            <person name="Chapman S.B."/>
            <person name="Gainer-Dewar J."/>
            <person name="Goldberg J."/>
            <person name="Griggs A."/>
            <person name="Gujja S."/>
            <person name="Hansen M."/>
            <person name="Howarth C."/>
            <person name="Imamovic A."/>
            <person name="Larimer J."/>
            <person name="Martinez D."/>
            <person name="Murphy C."/>
            <person name="Pearson M.D."/>
            <person name="Persinoti G."/>
            <person name="Poon T."/>
            <person name="Priest M."/>
            <person name="Roberts A.D."/>
            <person name="Saif S."/>
            <person name="Shea T.D."/>
            <person name="Sykes S.N."/>
            <person name="Wortman J."/>
            <person name="Nusbaum C."/>
            <person name="Birren B."/>
        </authorList>
    </citation>
    <scope>NUCLEOTIDE SEQUENCE [LARGE SCALE GENOMIC DNA]</scope>
    <source>
        <strain evidence="2">CBS 288.86</strain>
    </source>
</reference>
<organism evidence="2">
    <name type="scientific">Trichophyton rubrum CBS 288.86</name>
    <dbReference type="NCBI Taxonomy" id="1215330"/>
    <lineage>
        <taxon>Eukaryota</taxon>
        <taxon>Fungi</taxon>
        <taxon>Dikarya</taxon>
        <taxon>Ascomycota</taxon>
        <taxon>Pezizomycotina</taxon>
        <taxon>Eurotiomycetes</taxon>
        <taxon>Eurotiomycetidae</taxon>
        <taxon>Onygenales</taxon>
        <taxon>Arthrodermataceae</taxon>
        <taxon>Trichophyton</taxon>
    </lineage>
</organism>
<dbReference type="SUPFAM" id="SSF56112">
    <property type="entry name" value="Protein kinase-like (PK-like)"/>
    <property type="match status" value="1"/>
</dbReference>
<dbReference type="InterPro" id="IPR008271">
    <property type="entry name" value="Ser/Thr_kinase_AS"/>
</dbReference>
<name>A0A022WBI8_TRIRU</name>
<dbReference type="Proteomes" id="UP000023758">
    <property type="component" value="Unassembled WGS sequence"/>
</dbReference>
<sequence length="196" mass="21613">MRSIAIGLSTIYHNNIVYTDLKIENILIKGFNNKSLGSGKLLVIKIANLGIVRPPFEGSISVNCNYILNSRAYVNFKEPGISNLLKIKETLVDKENTIQVVVKLINKDIPEKDIETVYAALNPVSELRPSALELLNALDAVGDAASEIVIGQTLLHEYGVYDSPQRPIMLPTQSLVDLIDNAEQNAACIIIRIKMQ</sequence>
<dbReference type="GO" id="GO:0004672">
    <property type="term" value="F:protein kinase activity"/>
    <property type="evidence" value="ECO:0007669"/>
    <property type="project" value="InterPro"/>
</dbReference>
<feature type="domain" description="Protein kinase" evidence="1">
    <location>
        <begin position="1"/>
        <end position="159"/>
    </location>
</feature>
<dbReference type="PROSITE" id="PS50011">
    <property type="entry name" value="PROTEIN_KINASE_DOM"/>
    <property type="match status" value="1"/>
</dbReference>
<protein>
    <recommendedName>
        <fullName evidence="1">Protein kinase domain-containing protein</fullName>
    </recommendedName>
</protein>
<dbReference type="InterPro" id="IPR000719">
    <property type="entry name" value="Prot_kinase_dom"/>
</dbReference>
<dbReference type="Gene3D" id="1.10.510.10">
    <property type="entry name" value="Transferase(Phosphotransferase) domain 1"/>
    <property type="match status" value="1"/>
</dbReference>
<dbReference type="PROSITE" id="PS00108">
    <property type="entry name" value="PROTEIN_KINASE_ST"/>
    <property type="match status" value="1"/>
</dbReference>
<dbReference type="GO" id="GO:0005524">
    <property type="term" value="F:ATP binding"/>
    <property type="evidence" value="ECO:0007669"/>
    <property type="project" value="InterPro"/>
</dbReference>
<accession>A0A022WBI8</accession>
<gene>
    <name evidence="2" type="ORF">H103_01993</name>
</gene>